<dbReference type="SUPFAM" id="SSF51735">
    <property type="entry name" value="NAD(P)-binding Rossmann-fold domains"/>
    <property type="match status" value="1"/>
</dbReference>
<sequence length="782" mass="84087">MADAPPFPSPTKKWHTTAQPSASPDRPELSAKGKTVLVTGGGSTGIGGETARYFAAAGASRIALLGRREQPLLDNKAFIEKTYPGVEVVTLSADVTSKSDVDAAFARFAGSAKIDTLIHAAATIGPKENVTAADGPAFLDAIQVNLAGSLYVAQAFVRHAAPDAVAVAINSWGAHLSLNDAFASYCVAKMAVYRLWDTVAITHPRLSIFHTQPGVILTEMNLNTGGADSFKDVKTDDVSLPASFNLWLASHEARFLKGKFLWCNWDIDELKARAKELEGGQLLNIGLVGSPVPGEIFNPFWQNQSCSPFTAPEVTCELGNRAVYSINVTGPADVQAGLIFAKENNVRLVIRNTGIDYQGKSTGHGALSLWIYNLKSKDLISNYTSQLYSGPAIKLGAGVTAGEAYEAVRDVKYRIVAPECGLTGVVGGYVQGGGQSQLVTAYGLAADEVLEWELVTPRDEYLVATPESNADLYWALACGGGGTYGVVLSATFRVFPEGPVAGGTMSVTSDNATALFEAVGVWFGLTPSFVDTSRNNIQAFITNDSLDILNFVMPDQNTSSIDDLLAPFLPELDRLGLSYELNTSEYPSYMDSFIASYGPLPYGDLCPSYPIIGSRLVPRATALDTAANRRLADLYRNITDGGTWWVGCSFLSVADGGTDNPRPPHPPNAVHPAWRDAVAYCNPQTHASGSYDWSDPTAASSLRRDLVEDIFPALEAATPGGAVLNEIDPTYRGDWKETFYGSNYDRLLDIKHAYDPDYLMYGLFAVGSDEFVIHDDRRLCRV</sequence>
<evidence type="ECO:0000313" key="5">
    <source>
        <dbReference type="EMBL" id="ROV92919.1"/>
    </source>
</evidence>
<dbReference type="STRING" id="252740.A0A423VPH9"/>
<dbReference type="OrthoDB" id="9983560at2759"/>
<dbReference type="Pfam" id="PF08031">
    <property type="entry name" value="BBE"/>
    <property type="match status" value="1"/>
</dbReference>
<dbReference type="InterPro" id="IPR050432">
    <property type="entry name" value="FAD-linked_Oxidoreductases_BP"/>
</dbReference>
<dbReference type="SMART" id="SM00822">
    <property type="entry name" value="PKS_KR"/>
    <property type="match status" value="1"/>
</dbReference>
<dbReference type="CDD" id="cd05233">
    <property type="entry name" value="SDR_c"/>
    <property type="match status" value="1"/>
</dbReference>
<dbReference type="InterPro" id="IPR012951">
    <property type="entry name" value="BBE"/>
</dbReference>
<reference evidence="5 6" key="1">
    <citation type="submission" date="2015-09" db="EMBL/GenBank/DDBJ databases">
        <title>Host preference determinants of Valsa canker pathogens revealed by comparative genomics.</title>
        <authorList>
            <person name="Yin Z."/>
            <person name="Huang L."/>
        </authorList>
    </citation>
    <scope>NUCLEOTIDE SEQUENCE [LARGE SCALE GENOMIC DNA]</scope>
    <source>
        <strain evidence="5 6">YSFL</strain>
    </source>
</reference>
<dbReference type="GO" id="GO:0071949">
    <property type="term" value="F:FAD binding"/>
    <property type="evidence" value="ECO:0007669"/>
    <property type="project" value="InterPro"/>
</dbReference>
<dbReference type="PROSITE" id="PS51387">
    <property type="entry name" value="FAD_PCMH"/>
    <property type="match status" value="1"/>
</dbReference>
<dbReference type="EMBL" id="LJZO01000035">
    <property type="protein sequence ID" value="ROV92919.1"/>
    <property type="molecule type" value="Genomic_DNA"/>
</dbReference>
<feature type="domain" description="FAD-binding PCMH-type" evidence="4">
    <location>
        <begin position="318"/>
        <end position="497"/>
    </location>
</feature>
<gene>
    <name evidence="5" type="ORF">VSDG_06323</name>
</gene>
<dbReference type="GO" id="GO:0016491">
    <property type="term" value="F:oxidoreductase activity"/>
    <property type="evidence" value="ECO:0007669"/>
    <property type="project" value="UniProtKB-KW"/>
</dbReference>
<protein>
    <recommendedName>
        <fullName evidence="4">FAD-binding PCMH-type domain-containing protein</fullName>
    </recommendedName>
</protein>
<proteinExistence type="inferred from homology"/>
<evidence type="ECO:0000256" key="3">
    <source>
        <dbReference type="SAM" id="MobiDB-lite"/>
    </source>
</evidence>
<dbReference type="InterPro" id="IPR016169">
    <property type="entry name" value="FAD-bd_PCMH_sub2"/>
</dbReference>
<dbReference type="InterPro" id="IPR006094">
    <property type="entry name" value="Oxid_FAD_bind_N"/>
</dbReference>
<evidence type="ECO:0000256" key="1">
    <source>
        <dbReference type="ARBA" id="ARBA00005466"/>
    </source>
</evidence>
<dbReference type="PANTHER" id="PTHR13878:SF91">
    <property type="entry name" value="FAD BINDING DOMAIN PROTEIN (AFU_ORTHOLOGUE AFUA_6G12070)-RELATED"/>
    <property type="match status" value="1"/>
</dbReference>
<dbReference type="Gene3D" id="3.40.50.720">
    <property type="entry name" value="NAD(P)-binding Rossmann-like Domain"/>
    <property type="match status" value="1"/>
</dbReference>
<dbReference type="InterPro" id="IPR036291">
    <property type="entry name" value="NAD(P)-bd_dom_sf"/>
</dbReference>
<dbReference type="Proteomes" id="UP000284375">
    <property type="component" value="Unassembled WGS sequence"/>
</dbReference>
<dbReference type="Gene3D" id="3.30.465.10">
    <property type="match status" value="2"/>
</dbReference>
<dbReference type="AlphaFoldDB" id="A0A423VPH9"/>
<comment type="similarity">
    <text evidence="1">Belongs to the oxygen-dependent FAD-linked oxidoreductase family.</text>
</comment>
<dbReference type="InterPro" id="IPR057326">
    <property type="entry name" value="KR_dom"/>
</dbReference>
<keyword evidence="2" id="KW-0560">Oxidoreductase</keyword>
<evidence type="ECO:0000256" key="2">
    <source>
        <dbReference type="ARBA" id="ARBA00023002"/>
    </source>
</evidence>
<evidence type="ECO:0000313" key="6">
    <source>
        <dbReference type="Proteomes" id="UP000284375"/>
    </source>
</evidence>
<keyword evidence="6" id="KW-1185">Reference proteome</keyword>
<dbReference type="InterPro" id="IPR002347">
    <property type="entry name" value="SDR_fam"/>
</dbReference>
<dbReference type="Pfam" id="PF00106">
    <property type="entry name" value="adh_short"/>
    <property type="match status" value="1"/>
</dbReference>
<dbReference type="InterPro" id="IPR036318">
    <property type="entry name" value="FAD-bd_PCMH-like_sf"/>
</dbReference>
<name>A0A423VPH9_CYTCH</name>
<dbReference type="SUPFAM" id="SSF56176">
    <property type="entry name" value="FAD-binding/transporter-associated domain-like"/>
    <property type="match status" value="1"/>
</dbReference>
<comment type="caution">
    <text evidence="5">The sequence shown here is derived from an EMBL/GenBank/DDBJ whole genome shotgun (WGS) entry which is preliminary data.</text>
</comment>
<dbReference type="InterPro" id="IPR016166">
    <property type="entry name" value="FAD-bd_PCMH"/>
</dbReference>
<evidence type="ECO:0000259" key="4">
    <source>
        <dbReference type="PROSITE" id="PS51387"/>
    </source>
</evidence>
<dbReference type="PANTHER" id="PTHR13878">
    <property type="entry name" value="GULONOLACTONE OXIDASE"/>
    <property type="match status" value="1"/>
</dbReference>
<accession>A0A423VPH9</accession>
<organism evidence="5 6">
    <name type="scientific">Cytospora chrysosperma</name>
    <name type="common">Cytospora canker fungus</name>
    <name type="synonym">Sphaeria chrysosperma</name>
    <dbReference type="NCBI Taxonomy" id="252740"/>
    <lineage>
        <taxon>Eukaryota</taxon>
        <taxon>Fungi</taxon>
        <taxon>Dikarya</taxon>
        <taxon>Ascomycota</taxon>
        <taxon>Pezizomycotina</taxon>
        <taxon>Sordariomycetes</taxon>
        <taxon>Sordariomycetidae</taxon>
        <taxon>Diaporthales</taxon>
        <taxon>Cytosporaceae</taxon>
        <taxon>Cytospora</taxon>
    </lineage>
</organism>
<dbReference type="Pfam" id="PF01565">
    <property type="entry name" value="FAD_binding_4"/>
    <property type="match status" value="1"/>
</dbReference>
<feature type="region of interest" description="Disordered" evidence="3">
    <location>
        <begin position="1"/>
        <end position="32"/>
    </location>
</feature>